<protein>
    <submittedName>
        <fullName evidence="1">Uncharacterized protein</fullName>
    </submittedName>
</protein>
<accession>A0A655QXJ8</accession>
<gene>
    <name evidence="1" type="ORF">ERS013200_01417</name>
</gene>
<organism evidence="1 2">
    <name type="scientific">Vibrio cholerae</name>
    <dbReference type="NCBI Taxonomy" id="666"/>
    <lineage>
        <taxon>Bacteria</taxon>
        <taxon>Pseudomonadati</taxon>
        <taxon>Pseudomonadota</taxon>
        <taxon>Gammaproteobacteria</taxon>
        <taxon>Vibrionales</taxon>
        <taxon>Vibrionaceae</taxon>
        <taxon>Vibrio</taxon>
    </lineage>
</organism>
<evidence type="ECO:0000313" key="2">
    <source>
        <dbReference type="Proteomes" id="UP000041770"/>
    </source>
</evidence>
<reference evidence="1 2" key="1">
    <citation type="submission" date="2015-07" db="EMBL/GenBank/DDBJ databases">
        <authorList>
            <consortium name="Pathogen Informatics"/>
        </authorList>
    </citation>
    <scope>NUCLEOTIDE SEQUENCE [LARGE SCALE GENOMIC DNA]</scope>
    <source>
        <strain evidence="1 2">A316</strain>
    </source>
</reference>
<evidence type="ECO:0000313" key="1">
    <source>
        <dbReference type="EMBL" id="CSC44481.1"/>
    </source>
</evidence>
<dbReference type="Proteomes" id="UP000041770">
    <property type="component" value="Unassembled WGS sequence"/>
</dbReference>
<proteinExistence type="predicted"/>
<sequence>MPDLMPKQPAVQRHSVQTTATGNKTIIHDRIARVCSTNTYCDIIDEMVTIIRH</sequence>
<dbReference type="EMBL" id="CWQY01000007">
    <property type="protein sequence ID" value="CSC44481.1"/>
    <property type="molecule type" value="Genomic_DNA"/>
</dbReference>
<name>A0A655QXJ8_VIBCL</name>
<dbReference type="AlphaFoldDB" id="A0A655QXJ8"/>